<feature type="transmembrane region" description="Helical" evidence="1">
    <location>
        <begin position="12"/>
        <end position="30"/>
    </location>
</feature>
<keyword evidence="1" id="KW-0812">Transmembrane</keyword>
<organism evidence="2 3">
    <name type="scientific">Parasynechococcus marenigrum (strain WH8102)</name>
    <dbReference type="NCBI Taxonomy" id="84588"/>
    <lineage>
        <taxon>Bacteria</taxon>
        <taxon>Bacillati</taxon>
        <taxon>Cyanobacteriota</taxon>
        <taxon>Cyanophyceae</taxon>
        <taxon>Synechococcales</taxon>
        <taxon>Prochlorococcaceae</taxon>
        <taxon>Parasynechococcus</taxon>
        <taxon>Parasynechococcus marenigrum</taxon>
    </lineage>
</organism>
<keyword evidence="1" id="KW-1133">Transmembrane helix</keyword>
<evidence type="ECO:0008006" key="4">
    <source>
        <dbReference type="Google" id="ProtNLM"/>
    </source>
</evidence>
<name>Q7U6T5_PARMW</name>
<dbReference type="STRING" id="84588.SYNW1251"/>
<dbReference type="eggNOG" id="ENOG502ZYMB">
    <property type="taxonomic scope" value="Bacteria"/>
</dbReference>
<dbReference type="Pfam" id="PF14221">
    <property type="entry name" value="DUF4330"/>
    <property type="match status" value="1"/>
</dbReference>
<dbReference type="RefSeq" id="WP_011128115.1">
    <property type="nucleotide sequence ID" value="NC_005070.1"/>
</dbReference>
<evidence type="ECO:0000313" key="2">
    <source>
        <dbReference type="EMBL" id="CAE07766.1"/>
    </source>
</evidence>
<evidence type="ECO:0000256" key="1">
    <source>
        <dbReference type="SAM" id="Phobius"/>
    </source>
</evidence>
<gene>
    <name evidence="2" type="ordered locus">SYNW1251</name>
</gene>
<dbReference type="KEGG" id="syw:SYNW1251"/>
<dbReference type="HOGENOM" id="CLU_130859_0_0_3"/>
<keyword evidence="1" id="KW-0472">Membrane</keyword>
<dbReference type="InterPro" id="IPR025480">
    <property type="entry name" value="DUF4330"/>
</dbReference>
<dbReference type="Proteomes" id="UP000001422">
    <property type="component" value="Chromosome"/>
</dbReference>
<accession>Q7U6T5</accession>
<sequence>MQRRFSLSSITFVDGLAITATVVALAGVVWSPKLTNAVARATGSIKQVEVSVDVRHLQVADSDALLEAIREEGTVSIVIRNQPAGRVGLMSVEDISRPLTQLLPNGTVLEAEDTSPARGLHARFRLKAEAETGPSGVVFGGTKLKIGSPVELEGRLYRVNGFVSGVTIP</sequence>
<keyword evidence="3" id="KW-1185">Reference proteome</keyword>
<evidence type="ECO:0000313" key="3">
    <source>
        <dbReference type="Proteomes" id="UP000001422"/>
    </source>
</evidence>
<protein>
    <recommendedName>
        <fullName evidence="4">DUF4330 domain-containing protein</fullName>
    </recommendedName>
</protein>
<dbReference type="EMBL" id="BX569692">
    <property type="protein sequence ID" value="CAE07766.1"/>
    <property type="molecule type" value="Genomic_DNA"/>
</dbReference>
<reference evidence="2 3" key="1">
    <citation type="journal article" date="2003" name="Nature">
        <title>The genome of a motile marine Synechococcus.</title>
        <authorList>
            <person name="Palenik B."/>
            <person name="Brahamsha B."/>
            <person name="Larimer F."/>
            <person name="Land M."/>
            <person name="Hauser L."/>
            <person name="Chain P."/>
            <person name="Lamerdin J."/>
            <person name="Regala W."/>
            <person name="Allen E.A."/>
            <person name="McCarren J."/>
            <person name="Paulsen I."/>
            <person name="Dufresne A."/>
            <person name="Partensky F."/>
            <person name="Webb E."/>
            <person name="Waterbury J."/>
        </authorList>
    </citation>
    <scope>NUCLEOTIDE SEQUENCE [LARGE SCALE GENOMIC DNA]</scope>
    <source>
        <strain evidence="2 3">WH8102</strain>
    </source>
</reference>
<dbReference type="AlphaFoldDB" id="Q7U6T5"/>
<proteinExistence type="predicted"/>